<evidence type="ECO:0000313" key="5">
    <source>
        <dbReference type="Proteomes" id="UP000244930"/>
    </source>
</evidence>
<comment type="similarity">
    <text evidence="1">Belongs to the protein kinase superfamily. ADCK protein kinase family.</text>
</comment>
<feature type="domain" description="ABC1 atypical kinase-like" evidence="3">
    <location>
        <begin position="99"/>
        <end position="343"/>
    </location>
</feature>
<dbReference type="SUPFAM" id="SSF56112">
    <property type="entry name" value="Protein kinase-like (PK-like)"/>
    <property type="match status" value="1"/>
</dbReference>
<evidence type="ECO:0000256" key="2">
    <source>
        <dbReference type="SAM" id="Phobius"/>
    </source>
</evidence>
<proteinExistence type="inferred from homology"/>
<organism evidence="4 5">
    <name type="scientific">Parazoarcus communis</name>
    <dbReference type="NCBI Taxonomy" id="41977"/>
    <lineage>
        <taxon>Bacteria</taxon>
        <taxon>Pseudomonadati</taxon>
        <taxon>Pseudomonadota</taxon>
        <taxon>Betaproteobacteria</taxon>
        <taxon>Rhodocyclales</taxon>
        <taxon>Zoogloeaceae</taxon>
        <taxon>Parazoarcus</taxon>
    </lineage>
</organism>
<keyword evidence="2" id="KW-0812">Transmembrane</keyword>
<keyword evidence="2" id="KW-0472">Membrane</keyword>
<dbReference type="InterPro" id="IPR004147">
    <property type="entry name" value="ABC1_dom"/>
</dbReference>
<dbReference type="EMBL" id="CP022187">
    <property type="protein sequence ID" value="AWI76971.1"/>
    <property type="molecule type" value="Genomic_DNA"/>
</dbReference>
<feature type="transmembrane region" description="Helical" evidence="2">
    <location>
        <begin position="534"/>
        <end position="554"/>
    </location>
</feature>
<evidence type="ECO:0000313" key="4">
    <source>
        <dbReference type="EMBL" id="AWI76971.1"/>
    </source>
</evidence>
<dbReference type="PANTHER" id="PTHR10566">
    <property type="entry name" value="CHAPERONE-ACTIVITY OF BC1 COMPLEX CABC1 -RELATED"/>
    <property type="match status" value="1"/>
</dbReference>
<dbReference type="InterPro" id="IPR050154">
    <property type="entry name" value="UbiB_kinase"/>
</dbReference>
<protein>
    <submittedName>
        <fullName evidence="4">Ubiquinone biosynthesis protein UbiB</fullName>
    </submittedName>
</protein>
<dbReference type="Pfam" id="PF03109">
    <property type="entry name" value="ABC1"/>
    <property type="match status" value="1"/>
</dbReference>
<dbReference type="CDD" id="cd05121">
    <property type="entry name" value="ABC1_ADCK3-like"/>
    <property type="match status" value="1"/>
</dbReference>
<dbReference type="Proteomes" id="UP000244930">
    <property type="component" value="Chromosome"/>
</dbReference>
<keyword evidence="4" id="KW-0830">Ubiquinone</keyword>
<reference evidence="4 5" key="1">
    <citation type="submission" date="2017-06" db="EMBL/GenBank/DDBJ databases">
        <title>Azoarcus.</title>
        <authorList>
            <person name="Woo J.-H."/>
            <person name="Kim H.-S."/>
        </authorList>
    </citation>
    <scope>NUCLEOTIDE SEQUENCE [LARGE SCALE GENOMIC DNA]</scope>
    <source>
        <strain evidence="4 5">TSPY31</strain>
    </source>
</reference>
<dbReference type="KEGG" id="acom:CEW83_18480"/>
<accession>A0A2U8GTQ5</accession>
<keyword evidence="5" id="KW-1185">Reference proteome</keyword>
<gene>
    <name evidence="4" type="ORF">CEW83_18480</name>
</gene>
<dbReference type="AlphaFoldDB" id="A0A2U8GTQ5"/>
<dbReference type="PANTHER" id="PTHR10566:SF113">
    <property type="entry name" value="PROTEIN ACTIVITY OF BC1 COMPLEX KINASE 7, CHLOROPLASTIC"/>
    <property type="match status" value="1"/>
</dbReference>
<sequence length="560" mass="61685">MWSEAVSAVRDLGRLHDIASVLIRYGFGDLVRRIGMAGALERAGKVLHWRAPDELAQLEPPARVRRALEDLGPTFVKLGQILATRVDLFSAEWTTEFSKLQDAAPALPYADIHAQLTEAFGEAPENIFPRLETSPLAAASLAQVHRAWLADGTPVVLKVRRPGIRPVVEADLRLLARLAEIVEADAPDLRRYRPREVIRQFTRSLRREMDFSAEGRSAERIAARFADRPEIVLPRIHWQWTSERVNVQDCIEGIPGRNLAAVDATGLDRKLLACRGANAVLQMILEDGFFHADPHPGNLFYLPGNRIAFIDFGMVGRLTEERRYQVARLLHGLVRHEAAAVADILIDWSGGMEGDSAPLMDEIDAFVDQYHGVPLKALDFSAMLSDLITILRDHGLALPPDLALLVKTFITLEGLGRQLDPEFDMAGEATPFLEKVLIAHAAPLALARRGWRTLNSALDLIAGLPQDLRQLLRASRTGRLKVQVEVVPLKQFGERLDRAISRLALSIVTAALIIGSAIILTVDNDAALPGGISFGWLGFGAAVLGGLWVLISIWRSGGRH</sequence>
<feature type="transmembrane region" description="Helical" evidence="2">
    <location>
        <begin position="503"/>
        <end position="522"/>
    </location>
</feature>
<name>A0A2U8GTQ5_9RHOO</name>
<evidence type="ECO:0000259" key="3">
    <source>
        <dbReference type="Pfam" id="PF03109"/>
    </source>
</evidence>
<dbReference type="InterPro" id="IPR011009">
    <property type="entry name" value="Kinase-like_dom_sf"/>
</dbReference>
<evidence type="ECO:0000256" key="1">
    <source>
        <dbReference type="ARBA" id="ARBA00009670"/>
    </source>
</evidence>
<dbReference type="RefSeq" id="WP_108950670.1">
    <property type="nucleotide sequence ID" value="NZ_CP022187.1"/>
</dbReference>
<keyword evidence="2" id="KW-1133">Transmembrane helix</keyword>